<name>A0A1H9T3M9_9EURY</name>
<sequence>MSDQVVLTSNTAPDAVDDVPPSAKLVLTVLAHEGSLTQSRLAEETMLPARTVRYALNQLEDHALVDSQISFSDARQHVYSLNVDRFADARARDSPES</sequence>
<evidence type="ECO:0000313" key="2">
    <source>
        <dbReference type="EMBL" id="SER91850.1"/>
    </source>
</evidence>
<feature type="domain" description="HTH marR-type" evidence="1">
    <location>
        <begin position="18"/>
        <end position="75"/>
    </location>
</feature>
<dbReference type="RefSeq" id="WP_090623468.1">
    <property type="nucleotide sequence ID" value="NZ_FOFD01000010.1"/>
</dbReference>
<dbReference type="InterPro" id="IPR000835">
    <property type="entry name" value="HTH_MarR-typ"/>
</dbReference>
<dbReference type="InterPro" id="IPR036388">
    <property type="entry name" value="WH-like_DNA-bd_sf"/>
</dbReference>
<evidence type="ECO:0000259" key="1">
    <source>
        <dbReference type="Pfam" id="PF12802"/>
    </source>
</evidence>
<dbReference type="EMBL" id="FOFD01000010">
    <property type="protein sequence ID" value="SER91850.1"/>
    <property type="molecule type" value="Genomic_DNA"/>
</dbReference>
<dbReference type="SUPFAM" id="SSF46785">
    <property type="entry name" value="Winged helix' DNA-binding domain"/>
    <property type="match status" value="1"/>
</dbReference>
<dbReference type="AlphaFoldDB" id="A0A1H9T3M9"/>
<organism evidence="2 3">
    <name type="scientific">Natrinema salaciae</name>
    <dbReference type="NCBI Taxonomy" id="1186196"/>
    <lineage>
        <taxon>Archaea</taxon>
        <taxon>Methanobacteriati</taxon>
        <taxon>Methanobacteriota</taxon>
        <taxon>Stenosarchaea group</taxon>
        <taxon>Halobacteria</taxon>
        <taxon>Halobacteriales</taxon>
        <taxon>Natrialbaceae</taxon>
        <taxon>Natrinema</taxon>
    </lineage>
</organism>
<dbReference type="Proteomes" id="UP000199114">
    <property type="component" value="Unassembled WGS sequence"/>
</dbReference>
<gene>
    <name evidence="2" type="ORF">SAMN04489841_0036</name>
</gene>
<reference evidence="3" key="1">
    <citation type="submission" date="2016-10" db="EMBL/GenBank/DDBJ databases">
        <authorList>
            <person name="Varghese N."/>
            <person name="Submissions S."/>
        </authorList>
    </citation>
    <scope>NUCLEOTIDE SEQUENCE [LARGE SCALE GENOMIC DNA]</scope>
    <source>
        <strain evidence="3">DSM 25055</strain>
    </source>
</reference>
<dbReference type="STRING" id="1186196.SAMN04489841_0036"/>
<proteinExistence type="predicted"/>
<accession>A0A1H9T3M9</accession>
<dbReference type="Pfam" id="PF12802">
    <property type="entry name" value="MarR_2"/>
    <property type="match status" value="1"/>
</dbReference>
<dbReference type="OrthoDB" id="350804at2157"/>
<evidence type="ECO:0000313" key="3">
    <source>
        <dbReference type="Proteomes" id="UP000199114"/>
    </source>
</evidence>
<dbReference type="Gene3D" id="1.10.10.10">
    <property type="entry name" value="Winged helix-like DNA-binding domain superfamily/Winged helix DNA-binding domain"/>
    <property type="match status" value="1"/>
</dbReference>
<protein>
    <submittedName>
        <fullName evidence="2">TFIIE alpha subunit</fullName>
    </submittedName>
</protein>
<dbReference type="GO" id="GO:0003700">
    <property type="term" value="F:DNA-binding transcription factor activity"/>
    <property type="evidence" value="ECO:0007669"/>
    <property type="project" value="InterPro"/>
</dbReference>
<keyword evidence="3" id="KW-1185">Reference proteome</keyword>
<dbReference type="InterPro" id="IPR036390">
    <property type="entry name" value="WH_DNA-bd_sf"/>
</dbReference>